<dbReference type="EMBL" id="CAJNOC010000284">
    <property type="protein sequence ID" value="CAF0738782.1"/>
    <property type="molecule type" value="Genomic_DNA"/>
</dbReference>
<dbReference type="InterPro" id="IPR013783">
    <property type="entry name" value="Ig-like_fold"/>
</dbReference>
<protein>
    <recommendedName>
        <fullName evidence="4">Fibronectin type-III domain-containing protein</fullName>
    </recommendedName>
</protein>
<proteinExistence type="predicted"/>
<gene>
    <name evidence="2" type="ORF">OXX778_LOCUS3275</name>
</gene>
<feature type="signal peptide" evidence="1">
    <location>
        <begin position="1"/>
        <end position="21"/>
    </location>
</feature>
<evidence type="ECO:0000256" key="1">
    <source>
        <dbReference type="SAM" id="SignalP"/>
    </source>
</evidence>
<keyword evidence="1" id="KW-0732">Signal</keyword>
<organism evidence="2 3">
    <name type="scientific">Brachionus calyciflorus</name>
    <dbReference type="NCBI Taxonomy" id="104777"/>
    <lineage>
        <taxon>Eukaryota</taxon>
        <taxon>Metazoa</taxon>
        <taxon>Spiralia</taxon>
        <taxon>Gnathifera</taxon>
        <taxon>Rotifera</taxon>
        <taxon>Eurotatoria</taxon>
        <taxon>Monogononta</taxon>
        <taxon>Pseudotrocha</taxon>
        <taxon>Ploima</taxon>
        <taxon>Brachionidae</taxon>
        <taxon>Brachionus</taxon>
    </lineage>
</organism>
<name>A0A813NQ95_9BILA</name>
<dbReference type="AlphaFoldDB" id="A0A813NQ95"/>
<sequence length="271" mass="31437">MKISTLSTILLLSHLFDKIKAQCLPNTFDIQLNLISVKELDIITFYRVTTNQSNPIEYTRKCLDILNFSAKSPNGLQITTITFNPDDLNKVLNYTFEKLYPLANYQISIGYKVKNFLDLEYKVNTTYHTCFSSPGKPEDLTAQSDGKSLNLKWRKPSTINAPDICYYLVTKRFLNETKPEEMRIYPEMFSFSGEDLKRDFEVRVSAYNDYECYRLKYPAAFKCAQLGQKTASSPVVIYKYKSNTIHPFNSSNCLNFLSKSLIFLYFLKFLI</sequence>
<accession>A0A813NQ95</accession>
<evidence type="ECO:0008006" key="4">
    <source>
        <dbReference type="Google" id="ProtNLM"/>
    </source>
</evidence>
<keyword evidence="3" id="KW-1185">Reference proteome</keyword>
<dbReference type="CDD" id="cd00063">
    <property type="entry name" value="FN3"/>
    <property type="match status" value="1"/>
</dbReference>
<dbReference type="Gene3D" id="2.60.40.10">
    <property type="entry name" value="Immunoglobulins"/>
    <property type="match status" value="1"/>
</dbReference>
<evidence type="ECO:0000313" key="2">
    <source>
        <dbReference type="EMBL" id="CAF0738782.1"/>
    </source>
</evidence>
<dbReference type="Proteomes" id="UP000663879">
    <property type="component" value="Unassembled WGS sequence"/>
</dbReference>
<dbReference type="OrthoDB" id="10175542at2759"/>
<reference evidence="2" key="1">
    <citation type="submission" date="2021-02" db="EMBL/GenBank/DDBJ databases">
        <authorList>
            <person name="Nowell W R."/>
        </authorList>
    </citation>
    <scope>NUCLEOTIDE SEQUENCE</scope>
    <source>
        <strain evidence="2">Ploen Becks lab</strain>
    </source>
</reference>
<evidence type="ECO:0000313" key="3">
    <source>
        <dbReference type="Proteomes" id="UP000663879"/>
    </source>
</evidence>
<feature type="chain" id="PRO_5032705778" description="Fibronectin type-III domain-containing protein" evidence="1">
    <location>
        <begin position="22"/>
        <end position="271"/>
    </location>
</feature>
<dbReference type="InterPro" id="IPR003961">
    <property type="entry name" value="FN3_dom"/>
</dbReference>
<dbReference type="InterPro" id="IPR036116">
    <property type="entry name" value="FN3_sf"/>
</dbReference>
<comment type="caution">
    <text evidence="2">The sequence shown here is derived from an EMBL/GenBank/DDBJ whole genome shotgun (WGS) entry which is preliminary data.</text>
</comment>
<dbReference type="SUPFAM" id="SSF49265">
    <property type="entry name" value="Fibronectin type III"/>
    <property type="match status" value="1"/>
</dbReference>